<gene>
    <name evidence="1" type="ORF">I5M07_15180</name>
</gene>
<evidence type="ECO:0000313" key="1">
    <source>
        <dbReference type="EMBL" id="MBK0371173.1"/>
    </source>
</evidence>
<sequence length="167" mass="19429">MRNQDKIKKSKSALNKALKVLKAKEGSLSSEPLERVFRESVVNTEKKEDKVKSLSILTIPEVAAKLNIANQSTAKKWLERNGILIHRFSKQNIVYAIEVICEIDKPFVRSLRLKYPTKWKKIYRNLVKDQDAYDLMVLQLDGEFDFGPTTKVKRNSRDEKLYNDLMK</sequence>
<accession>A0A934PR71</accession>
<organism evidence="1 2">
    <name type="scientific">Flavobacterium agrisoli</name>
    <dbReference type="NCBI Taxonomy" id="2793066"/>
    <lineage>
        <taxon>Bacteria</taxon>
        <taxon>Pseudomonadati</taxon>
        <taxon>Bacteroidota</taxon>
        <taxon>Flavobacteriia</taxon>
        <taxon>Flavobacteriales</taxon>
        <taxon>Flavobacteriaceae</taxon>
        <taxon>Flavobacterium</taxon>
    </lineage>
</organism>
<dbReference type="Proteomes" id="UP000609172">
    <property type="component" value="Unassembled WGS sequence"/>
</dbReference>
<dbReference type="RefSeq" id="WP_200107297.1">
    <property type="nucleotide sequence ID" value="NZ_JAEHFV010000009.1"/>
</dbReference>
<name>A0A934PR71_9FLAO</name>
<dbReference type="AlphaFoldDB" id="A0A934PR71"/>
<evidence type="ECO:0000313" key="2">
    <source>
        <dbReference type="Proteomes" id="UP000609172"/>
    </source>
</evidence>
<proteinExistence type="predicted"/>
<reference evidence="1" key="1">
    <citation type="submission" date="2020-12" db="EMBL/GenBank/DDBJ databases">
        <title>Bacterial novel species Flavobacterium sp. SE-1-e isolated from soil.</title>
        <authorList>
            <person name="Jung H.-Y."/>
        </authorList>
    </citation>
    <scope>NUCLEOTIDE SEQUENCE</scope>
    <source>
        <strain evidence="1">SE-1-e</strain>
    </source>
</reference>
<protein>
    <submittedName>
        <fullName evidence="1">Uncharacterized protein</fullName>
    </submittedName>
</protein>
<keyword evidence="2" id="KW-1185">Reference proteome</keyword>
<comment type="caution">
    <text evidence="1">The sequence shown here is derived from an EMBL/GenBank/DDBJ whole genome shotgun (WGS) entry which is preliminary data.</text>
</comment>
<dbReference type="EMBL" id="JAEHFV010000009">
    <property type="protein sequence ID" value="MBK0371173.1"/>
    <property type="molecule type" value="Genomic_DNA"/>
</dbReference>